<accession>A0ABV6V6U6</accession>
<dbReference type="Pfam" id="PF03055">
    <property type="entry name" value="RPE65"/>
    <property type="match status" value="1"/>
</dbReference>
<protein>
    <submittedName>
        <fullName evidence="1">Carotenoid oxygenase family protein</fullName>
    </submittedName>
</protein>
<comment type="caution">
    <text evidence="1">The sequence shown here is derived from an EMBL/GenBank/DDBJ whole genome shotgun (WGS) entry which is preliminary data.</text>
</comment>
<evidence type="ECO:0000313" key="2">
    <source>
        <dbReference type="Proteomes" id="UP001592582"/>
    </source>
</evidence>
<gene>
    <name evidence="1" type="ORF">ACEZDG_09075</name>
</gene>
<dbReference type="Proteomes" id="UP001592582">
    <property type="component" value="Unassembled WGS sequence"/>
</dbReference>
<dbReference type="InterPro" id="IPR004294">
    <property type="entry name" value="Carotenoid_Oase"/>
</dbReference>
<evidence type="ECO:0000313" key="1">
    <source>
        <dbReference type="EMBL" id="MFC1409434.1"/>
    </source>
</evidence>
<reference evidence="1 2" key="1">
    <citation type="submission" date="2024-09" db="EMBL/GenBank/DDBJ databases">
        <authorList>
            <person name="Lee S.D."/>
        </authorList>
    </citation>
    <scope>NUCLEOTIDE SEQUENCE [LARGE SCALE GENOMIC DNA]</scope>
    <source>
        <strain evidence="1 2">N1-1</strain>
    </source>
</reference>
<organism evidence="1 2">
    <name type="scientific">Streptacidiphilus alkalitolerans</name>
    <dbReference type="NCBI Taxonomy" id="3342712"/>
    <lineage>
        <taxon>Bacteria</taxon>
        <taxon>Bacillati</taxon>
        <taxon>Actinomycetota</taxon>
        <taxon>Actinomycetes</taxon>
        <taxon>Kitasatosporales</taxon>
        <taxon>Streptomycetaceae</taxon>
        <taxon>Streptacidiphilus</taxon>
    </lineage>
</organism>
<sequence>MSTTTAPHLLGNYAPVTDEMTVSELQITGAIPPELSGWYLRNGPNPKEAASAHWFLGDGMVHGVRLDGGRATAYRNRWVRTATFTSGAGLYDDRGTLNLAAGVANTHVVRHAGRTLALVESSYPYQLDCRPGHELETLGAYDFGGRLRTPMTAHPKTCPTTGELHFFGYGGLAAPYLTYHRADANGELTVSRPVDVPAHTMMHDFQLTSGHVVFMDLPVVFDLERAMARAGMPYAWTPGYGARLGVLKRDDPYGEVRWFDIDNCYVFHTLNAHEDGNSLVLHAMRYASLADGAKVDAPASLWRWTLDLAAGTVREEQLDDRNAEFPRIDDRLAGLPSRYGHATAAARPLGAIAAPSEGPITPQPQADGLPHEPQSSAVHRYDLLTGTSASHHFTVGRTPGEASFVPKDSTPGGPGWLMTFVHDAGTDRSDLVILDADDLASPPVATIHLPGRVPFGFHGNWLPDA</sequence>
<keyword evidence="2" id="KW-1185">Reference proteome</keyword>
<dbReference type="PANTHER" id="PTHR10543:SF89">
    <property type="entry name" value="CAROTENOID 9,10(9',10')-CLEAVAGE DIOXYGENASE 1"/>
    <property type="match status" value="1"/>
</dbReference>
<name>A0ABV6V6U6_9ACTN</name>
<dbReference type="PANTHER" id="PTHR10543">
    <property type="entry name" value="BETA-CAROTENE DIOXYGENASE"/>
    <property type="match status" value="1"/>
</dbReference>
<dbReference type="EMBL" id="JBHEZX010000003">
    <property type="protein sequence ID" value="MFC1409434.1"/>
    <property type="molecule type" value="Genomic_DNA"/>
</dbReference>
<proteinExistence type="predicted"/>